<evidence type="ECO:0000256" key="2">
    <source>
        <dbReference type="ARBA" id="ARBA00022695"/>
    </source>
</evidence>
<dbReference type="InterPro" id="IPR004821">
    <property type="entry name" value="Cyt_trans-like"/>
</dbReference>
<dbReference type="RefSeq" id="WP_379993455.1">
    <property type="nucleotide sequence ID" value="NZ_JBHSGN010000005.1"/>
</dbReference>
<evidence type="ECO:0000313" key="4">
    <source>
        <dbReference type="EMBL" id="MFC4672275.1"/>
    </source>
</evidence>
<keyword evidence="2 4" id="KW-0548">Nucleotidyltransferase</keyword>
<keyword evidence="5" id="KW-1185">Reference proteome</keyword>
<dbReference type="PANTHER" id="PTHR43793:SF1">
    <property type="entry name" value="FAD SYNTHASE"/>
    <property type="match status" value="1"/>
</dbReference>
<dbReference type="NCBIfam" id="TIGR00125">
    <property type="entry name" value="cyt_tran_rel"/>
    <property type="match status" value="1"/>
</dbReference>
<dbReference type="PANTHER" id="PTHR43793">
    <property type="entry name" value="FAD SYNTHASE"/>
    <property type="match status" value="1"/>
</dbReference>
<sequence>MKKVFVSGCYDMLHSGHVAFFEEAATYGELYVGLGSDKTVNGLKARKTINNEQERLYMVSSLKSVKEAWVNSGSGLIDFLEEIKRLKPDIFFVNSDGHSSLKEQLCKELGIEYVVSKRIPHENLPARSTTALREECRIPYRIDLAGGWLDQPNVSSLAPGPVLTISIEPDYEFNDRSGMSTSSRNKAIELWQVDIPAGKKEKLALTLFCFENPPGTKYVSGSQDSLGIVMPGLNRLHYAGGFWPSEIESVLDNEILDWLEKYLWLVPLYPRHGDYDVLSETNITAENAKKLSDAAIQAWDAIKTMDIAKFGMAVKDSFDAQITMYPHMVNSEIFEVLDRYKDKALGWKLSGAGGGGYLIFISEVPIENAIQIRIRRGDSF</sequence>
<evidence type="ECO:0000313" key="5">
    <source>
        <dbReference type="Proteomes" id="UP001596023"/>
    </source>
</evidence>
<dbReference type="Proteomes" id="UP001596023">
    <property type="component" value="Unassembled WGS sequence"/>
</dbReference>
<accession>A0ABV9KQS0</accession>
<organism evidence="4 5">
    <name type="scientific">Dysgonomonas termitidis</name>
    <dbReference type="NCBI Taxonomy" id="1516126"/>
    <lineage>
        <taxon>Bacteria</taxon>
        <taxon>Pseudomonadati</taxon>
        <taxon>Bacteroidota</taxon>
        <taxon>Bacteroidia</taxon>
        <taxon>Bacteroidales</taxon>
        <taxon>Dysgonomonadaceae</taxon>
        <taxon>Dysgonomonas</taxon>
    </lineage>
</organism>
<dbReference type="Gene3D" id="3.30.230.120">
    <property type="match status" value="1"/>
</dbReference>
<dbReference type="InterPro" id="IPR014729">
    <property type="entry name" value="Rossmann-like_a/b/a_fold"/>
</dbReference>
<reference evidence="5" key="1">
    <citation type="journal article" date="2019" name="Int. J. Syst. Evol. Microbiol.">
        <title>The Global Catalogue of Microorganisms (GCM) 10K type strain sequencing project: providing services to taxonomists for standard genome sequencing and annotation.</title>
        <authorList>
            <consortium name="The Broad Institute Genomics Platform"/>
            <consortium name="The Broad Institute Genome Sequencing Center for Infectious Disease"/>
            <person name="Wu L."/>
            <person name="Ma J."/>
        </authorList>
    </citation>
    <scope>NUCLEOTIDE SEQUENCE [LARGE SCALE GENOMIC DNA]</scope>
    <source>
        <strain evidence="5">CCUG 66188</strain>
    </source>
</reference>
<dbReference type="GO" id="GO:0016779">
    <property type="term" value="F:nucleotidyltransferase activity"/>
    <property type="evidence" value="ECO:0007669"/>
    <property type="project" value="UniProtKB-KW"/>
</dbReference>
<dbReference type="InterPro" id="IPR036554">
    <property type="entry name" value="GHMP_kinase_C_sf"/>
</dbReference>
<feature type="domain" description="Cytidyltransferase-like" evidence="3">
    <location>
        <begin position="6"/>
        <end position="134"/>
    </location>
</feature>
<keyword evidence="1" id="KW-0808">Transferase</keyword>
<proteinExistence type="predicted"/>
<dbReference type="EMBL" id="JBHSGN010000005">
    <property type="protein sequence ID" value="MFC4672275.1"/>
    <property type="molecule type" value="Genomic_DNA"/>
</dbReference>
<dbReference type="SUPFAM" id="SSF55060">
    <property type="entry name" value="GHMP Kinase, C-terminal domain"/>
    <property type="match status" value="1"/>
</dbReference>
<dbReference type="Gene3D" id="3.40.50.620">
    <property type="entry name" value="HUPs"/>
    <property type="match status" value="1"/>
</dbReference>
<dbReference type="SUPFAM" id="SSF52374">
    <property type="entry name" value="Nucleotidylyl transferase"/>
    <property type="match status" value="1"/>
</dbReference>
<dbReference type="InterPro" id="IPR050385">
    <property type="entry name" value="Archaeal_FAD_synthase"/>
</dbReference>
<evidence type="ECO:0000256" key="1">
    <source>
        <dbReference type="ARBA" id="ARBA00022679"/>
    </source>
</evidence>
<dbReference type="Pfam" id="PF01467">
    <property type="entry name" value="CTP_transf_like"/>
    <property type="match status" value="1"/>
</dbReference>
<protein>
    <submittedName>
        <fullName evidence="4">Adenylyltransferase/cytidyltransferase family protein</fullName>
    </submittedName>
</protein>
<gene>
    <name evidence="4" type="ORF">ACFO6W_01060</name>
</gene>
<name>A0ABV9KQS0_9BACT</name>
<comment type="caution">
    <text evidence="4">The sequence shown here is derived from an EMBL/GenBank/DDBJ whole genome shotgun (WGS) entry which is preliminary data.</text>
</comment>
<evidence type="ECO:0000259" key="3">
    <source>
        <dbReference type="Pfam" id="PF01467"/>
    </source>
</evidence>